<dbReference type="PIRSF" id="PIRSF002741">
    <property type="entry name" value="MppA"/>
    <property type="match status" value="1"/>
</dbReference>
<dbReference type="GO" id="GO:0030288">
    <property type="term" value="C:outer membrane-bounded periplasmic space"/>
    <property type="evidence" value="ECO:0007669"/>
    <property type="project" value="UniProtKB-ARBA"/>
</dbReference>
<dbReference type="Gene3D" id="3.40.190.10">
    <property type="entry name" value="Periplasmic binding protein-like II"/>
    <property type="match status" value="1"/>
</dbReference>
<evidence type="ECO:0000259" key="3">
    <source>
        <dbReference type="Pfam" id="PF00496"/>
    </source>
</evidence>
<reference evidence="4 5" key="1">
    <citation type="submission" date="2018-06" db="EMBL/GenBank/DDBJ databases">
        <title>Genomic Encyclopedia of Type Strains, Phase IV (KMG-V): Genome sequencing to study the core and pangenomes of soil and plant-associated prokaryotes.</title>
        <authorList>
            <person name="Whitman W."/>
        </authorList>
    </citation>
    <scope>NUCLEOTIDE SEQUENCE [LARGE SCALE GENOMIC DNA]</scope>
    <source>
        <strain evidence="4 5">SRCL-318</strain>
    </source>
</reference>
<feature type="domain" description="Solute-binding protein family 5" evidence="3">
    <location>
        <begin position="83"/>
        <end position="445"/>
    </location>
</feature>
<dbReference type="AlphaFoldDB" id="A0A2V4TI10"/>
<evidence type="ECO:0000313" key="4">
    <source>
        <dbReference type="EMBL" id="PYE13192.1"/>
    </source>
</evidence>
<dbReference type="PANTHER" id="PTHR30290:SF38">
    <property type="entry name" value="D,D-DIPEPTIDE-BINDING PERIPLASMIC PROTEIN DDPA-RELATED"/>
    <property type="match status" value="1"/>
</dbReference>
<evidence type="ECO:0000313" key="5">
    <source>
        <dbReference type="Proteomes" id="UP000247772"/>
    </source>
</evidence>
<organism evidence="4 5">
    <name type="scientific">Paraburkholderia silvatlantica</name>
    <dbReference type="NCBI Taxonomy" id="321895"/>
    <lineage>
        <taxon>Bacteria</taxon>
        <taxon>Pseudomonadati</taxon>
        <taxon>Pseudomonadota</taxon>
        <taxon>Betaproteobacteria</taxon>
        <taxon>Burkholderiales</taxon>
        <taxon>Burkholderiaceae</taxon>
        <taxon>Paraburkholderia</taxon>
    </lineage>
</organism>
<dbReference type="PANTHER" id="PTHR30290">
    <property type="entry name" value="PERIPLASMIC BINDING COMPONENT OF ABC TRANSPORTER"/>
    <property type="match status" value="1"/>
</dbReference>
<dbReference type="GO" id="GO:1904680">
    <property type="term" value="F:peptide transmembrane transporter activity"/>
    <property type="evidence" value="ECO:0007669"/>
    <property type="project" value="TreeGrafter"/>
</dbReference>
<name>A0A2V4TI10_9BURK</name>
<dbReference type="SUPFAM" id="SSF53850">
    <property type="entry name" value="Periplasmic binding protein-like II"/>
    <property type="match status" value="1"/>
</dbReference>
<evidence type="ECO:0000256" key="1">
    <source>
        <dbReference type="ARBA" id="ARBA00005695"/>
    </source>
</evidence>
<dbReference type="InterPro" id="IPR039424">
    <property type="entry name" value="SBP_5"/>
</dbReference>
<sequence length="541" mass="60470">MPILIDNTALMSTRREFLIGAGAIVGGSLFGDFARAASGTTLVANTLPEPAGLAAGSTPANPTNVVSSNLFDGLITYDEAFRPVPQLATSWTESSDRRTITFKLRNDVKWHDGTPFTSADVQYSIMEVSKKVHPIARPTFAQITAVDTPDLYTAVFRLAQPSPVIWAYLDTSSAFIFPKHLYAGTDPLTNPYNAKPIGTGGFVFKEWNRGNYIRLAKNPDYWDKGKPRVDELVFRIIPDASARSIALQNGSVQYAPLTPVSLVEARRLEQNPNLVVDSKGWRSNAPMFFMDFNLRQKRFQDVRVRQAIAHAINLKLLAKTVFYDFATPATGPVPSYQRQFYTPDTPQYPYDPQKAEALLDAAGFPRGSDGVRLRFNHLNHTYGEDYQRAGQFIQQQLKRIGIEVTLVNYDLPTYLRKIYTDHDFDTMNVFYAAFADPQIGVIRRFWSKNIISGAPWSNGSGYTSTEMDQVIESIQTEQDPDKRTQAIHQLQVIAQRDLPSISLAELKFFRIYSRSLQNVNTTPIGVYASLDDVSVSAPSHG</sequence>
<accession>A0A2V4TI10</accession>
<proteinExistence type="inferred from homology"/>
<dbReference type="InterPro" id="IPR030678">
    <property type="entry name" value="Peptide/Ni-bd"/>
</dbReference>
<evidence type="ECO:0000256" key="2">
    <source>
        <dbReference type="ARBA" id="ARBA00022729"/>
    </source>
</evidence>
<dbReference type="Gene3D" id="3.10.105.10">
    <property type="entry name" value="Dipeptide-binding Protein, Domain 3"/>
    <property type="match status" value="1"/>
</dbReference>
<dbReference type="CDD" id="cd08517">
    <property type="entry name" value="PBP2_NikA_DppA_OppA_like_13"/>
    <property type="match status" value="1"/>
</dbReference>
<dbReference type="Pfam" id="PF00496">
    <property type="entry name" value="SBP_bac_5"/>
    <property type="match status" value="1"/>
</dbReference>
<dbReference type="InterPro" id="IPR000914">
    <property type="entry name" value="SBP_5_dom"/>
</dbReference>
<dbReference type="EMBL" id="QJSQ01000048">
    <property type="protein sequence ID" value="PYE13192.1"/>
    <property type="molecule type" value="Genomic_DNA"/>
</dbReference>
<comment type="similarity">
    <text evidence="1">Belongs to the bacterial solute-binding protein 5 family.</text>
</comment>
<dbReference type="GO" id="GO:0043190">
    <property type="term" value="C:ATP-binding cassette (ABC) transporter complex"/>
    <property type="evidence" value="ECO:0007669"/>
    <property type="project" value="InterPro"/>
</dbReference>
<dbReference type="GO" id="GO:0015833">
    <property type="term" value="P:peptide transport"/>
    <property type="evidence" value="ECO:0007669"/>
    <property type="project" value="TreeGrafter"/>
</dbReference>
<protein>
    <submittedName>
        <fullName evidence="4">Peptide/nickel transport system substrate-binding protein</fullName>
    </submittedName>
</protein>
<comment type="caution">
    <text evidence="4">The sequence shown here is derived from an EMBL/GenBank/DDBJ whole genome shotgun (WGS) entry which is preliminary data.</text>
</comment>
<keyword evidence="2" id="KW-0732">Signal</keyword>
<gene>
    <name evidence="4" type="ORF">C7410_1487</name>
</gene>
<dbReference type="Proteomes" id="UP000247772">
    <property type="component" value="Unassembled WGS sequence"/>
</dbReference>